<sequence>MSDKSIAAAAEEELRQLAQDWTEPRQGECVLCFVARMLDAWGCDETLRFAERYRVRRAPRASALLRRFEDVGGFCDCEIFLNGYVVVDPFGVGLPACLGVSRGSTQPCGSWTRRVRGR</sequence>
<evidence type="ECO:0008006" key="3">
    <source>
        <dbReference type="Google" id="ProtNLM"/>
    </source>
</evidence>
<dbReference type="Pfam" id="PF10905">
    <property type="entry name" value="DUF2695"/>
    <property type="match status" value="1"/>
</dbReference>
<accession>A0ABT9NSJ4</accession>
<organism evidence="1 2">
    <name type="scientific">Nocardioides massiliensis</name>
    <dbReference type="NCBI Taxonomy" id="1325935"/>
    <lineage>
        <taxon>Bacteria</taxon>
        <taxon>Bacillati</taxon>
        <taxon>Actinomycetota</taxon>
        <taxon>Actinomycetes</taxon>
        <taxon>Propionibacteriales</taxon>
        <taxon>Nocardioidaceae</taxon>
        <taxon>Nocardioides</taxon>
    </lineage>
</organism>
<proteinExistence type="predicted"/>
<keyword evidence="2" id="KW-1185">Reference proteome</keyword>
<dbReference type="InterPro" id="IPR024248">
    <property type="entry name" value="DUF2695"/>
</dbReference>
<evidence type="ECO:0000313" key="1">
    <source>
        <dbReference type="EMBL" id="MDP9823384.1"/>
    </source>
</evidence>
<dbReference type="Proteomes" id="UP001240447">
    <property type="component" value="Unassembled WGS sequence"/>
</dbReference>
<reference evidence="1 2" key="1">
    <citation type="submission" date="2023-07" db="EMBL/GenBank/DDBJ databases">
        <title>Sequencing the genomes of 1000 actinobacteria strains.</title>
        <authorList>
            <person name="Klenk H.-P."/>
        </authorList>
    </citation>
    <scope>NUCLEOTIDE SEQUENCE [LARGE SCALE GENOMIC DNA]</scope>
    <source>
        <strain evidence="1 2">GD13</strain>
    </source>
</reference>
<comment type="caution">
    <text evidence="1">The sequence shown here is derived from an EMBL/GenBank/DDBJ whole genome shotgun (WGS) entry which is preliminary data.</text>
</comment>
<evidence type="ECO:0000313" key="2">
    <source>
        <dbReference type="Proteomes" id="UP001240447"/>
    </source>
</evidence>
<dbReference type="RefSeq" id="WP_068124475.1">
    <property type="nucleotide sequence ID" value="NZ_CCXJ01000719.1"/>
</dbReference>
<dbReference type="EMBL" id="JAUSQM010000001">
    <property type="protein sequence ID" value="MDP9823384.1"/>
    <property type="molecule type" value="Genomic_DNA"/>
</dbReference>
<gene>
    <name evidence="1" type="ORF">J2S59_003193</name>
</gene>
<protein>
    <recommendedName>
        <fullName evidence="3">DUF2695 domain-containing protein</fullName>
    </recommendedName>
</protein>
<name>A0ABT9NSJ4_9ACTN</name>